<keyword evidence="6" id="KW-0808">Transferase</keyword>
<dbReference type="GO" id="GO:0051082">
    <property type="term" value="F:unfolded protein binding"/>
    <property type="evidence" value="ECO:0007669"/>
    <property type="project" value="TreeGrafter"/>
</dbReference>
<dbReference type="GO" id="GO:0018279">
    <property type="term" value="P:protein N-linked glycosylation via asparagine"/>
    <property type="evidence" value="ECO:0007669"/>
    <property type="project" value="TreeGrafter"/>
</dbReference>
<keyword evidence="18" id="KW-1185">Reference proteome</keyword>
<comment type="cofactor">
    <cofactor evidence="1">
        <name>Ca(2+)</name>
        <dbReference type="ChEBI" id="CHEBI:29108"/>
    </cofactor>
</comment>
<keyword evidence="7" id="KW-0732">Signal</keyword>
<dbReference type="Pfam" id="PF18403">
    <property type="entry name" value="Thioredoxin_15"/>
    <property type="match status" value="1"/>
</dbReference>
<keyword evidence="9" id="KW-0325">Glycoprotein</keyword>
<evidence type="ECO:0000313" key="18">
    <source>
        <dbReference type="Proteomes" id="UP000694844"/>
    </source>
</evidence>
<comment type="similarity">
    <text evidence="4">Belongs to the glycosyltransferase 8 family.</text>
</comment>
<dbReference type="Gene3D" id="3.90.550.10">
    <property type="entry name" value="Spore Coat Polysaccharide Biosynthesis Protein SpsA, Chain A"/>
    <property type="match status" value="1"/>
</dbReference>
<evidence type="ECO:0000259" key="17">
    <source>
        <dbReference type="Pfam" id="PF18404"/>
    </source>
</evidence>
<evidence type="ECO:0000256" key="7">
    <source>
        <dbReference type="ARBA" id="ARBA00022729"/>
    </source>
</evidence>
<evidence type="ECO:0000256" key="8">
    <source>
        <dbReference type="ARBA" id="ARBA00022824"/>
    </source>
</evidence>
<evidence type="ECO:0000256" key="2">
    <source>
        <dbReference type="ARBA" id="ARBA00004319"/>
    </source>
</evidence>
<evidence type="ECO:0000256" key="6">
    <source>
        <dbReference type="ARBA" id="ARBA00022679"/>
    </source>
</evidence>
<dbReference type="Pfam" id="PF18404">
    <property type="entry name" value="Glyco_transf_24"/>
    <property type="match status" value="1"/>
</dbReference>
<comment type="pathway">
    <text evidence="3">Protein modification; protein glycosylation.</text>
</comment>
<gene>
    <name evidence="19" type="primary">LOC111102146</name>
</gene>
<organism evidence="18 19">
    <name type="scientific">Crassostrea virginica</name>
    <name type="common">Eastern oyster</name>
    <dbReference type="NCBI Taxonomy" id="6565"/>
    <lineage>
        <taxon>Eukaryota</taxon>
        <taxon>Metazoa</taxon>
        <taxon>Spiralia</taxon>
        <taxon>Lophotrochozoa</taxon>
        <taxon>Mollusca</taxon>
        <taxon>Bivalvia</taxon>
        <taxon>Autobranchia</taxon>
        <taxon>Pteriomorphia</taxon>
        <taxon>Ostreida</taxon>
        <taxon>Ostreoidea</taxon>
        <taxon>Ostreidae</taxon>
        <taxon>Crassostrea</taxon>
    </lineage>
</organism>
<dbReference type="PANTHER" id="PTHR11226:SF0">
    <property type="entry name" value="UDP-GLUCOSE:GLYCOPROTEIN GLUCOSYLTRANSFERASE"/>
    <property type="match status" value="1"/>
</dbReference>
<feature type="domain" description="UGGT thioredoxin-like" evidence="15">
    <location>
        <begin position="454"/>
        <end position="701"/>
    </location>
</feature>
<accession>A0A8B8AIX2</accession>
<dbReference type="Pfam" id="PF18402">
    <property type="entry name" value="Thioredoxin_14"/>
    <property type="match status" value="1"/>
</dbReference>
<dbReference type="Proteomes" id="UP000694844">
    <property type="component" value="Chromosome 6"/>
</dbReference>
<dbReference type="Pfam" id="PF06427">
    <property type="entry name" value="UDP-g_GGTase"/>
    <property type="match status" value="1"/>
</dbReference>
<dbReference type="KEGG" id="cvn:111102146"/>
<evidence type="ECO:0000256" key="9">
    <source>
        <dbReference type="ARBA" id="ARBA00023180"/>
    </source>
</evidence>
<evidence type="ECO:0000256" key="3">
    <source>
        <dbReference type="ARBA" id="ARBA00004922"/>
    </source>
</evidence>
<evidence type="ECO:0000259" key="14">
    <source>
        <dbReference type="Pfam" id="PF18401"/>
    </source>
</evidence>
<dbReference type="OrthoDB" id="27683at2759"/>
<dbReference type="GeneID" id="111102146"/>
<comment type="function">
    <text evidence="10">Recognizes glycoproteins with minor folding defects. Reglucosylates single N-glycans near the misfolded part of the protein, thus providing quality control for protein folding in the endoplasmic reticulum. Reglucosylated proteins are recognized by calreticulin for recycling to the endoplasmic reticulum and refolding or degradation.</text>
</comment>
<feature type="domain" description="UDP-glucose:glycoprotein glucosyltransferase thioredoxin-like" evidence="16">
    <location>
        <begin position="733"/>
        <end position="948"/>
    </location>
</feature>
<dbReference type="InterPro" id="IPR009448">
    <property type="entry name" value="UDP-g_GGtrans"/>
</dbReference>
<dbReference type="InterPro" id="IPR040525">
    <property type="entry name" value="UGGT_TRXL_4"/>
</dbReference>
<dbReference type="GO" id="GO:0005788">
    <property type="term" value="C:endoplasmic reticulum lumen"/>
    <property type="evidence" value="ECO:0007669"/>
    <property type="project" value="UniProtKB-SubCell"/>
</dbReference>
<protein>
    <submittedName>
        <fullName evidence="19">UDP-glucose:glycoprotein glucosyltransferase 1-like</fullName>
    </submittedName>
</protein>
<dbReference type="Pfam" id="PF18401">
    <property type="entry name" value="Thioredoxin_13"/>
    <property type="match status" value="1"/>
</dbReference>
<dbReference type="CDD" id="cd06432">
    <property type="entry name" value="GT8_HUGT1_C_like"/>
    <property type="match status" value="1"/>
</dbReference>
<dbReference type="GO" id="GO:0036503">
    <property type="term" value="P:ERAD pathway"/>
    <property type="evidence" value="ECO:0007669"/>
    <property type="project" value="TreeGrafter"/>
</dbReference>
<evidence type="ECO:0000256" key="4">
    <source>
        <dbReference type="ARBA" id="ARBA00006351"/>
    </source>
</evidence>
<dbReference type="PANTHER" id="PTHR11226">
    <property type="entry name" value="UDP-GLUCOSE GLYCOPROTEIN:GLUCOSYLTRANSFERASE"/>
    <property type="match status" value="1"/>
</dbReference>
<evidence type="ECO:0000256" key="11">
    <source>
        <dbReference type="ARBA" id="ARBA00048456"/>
    </source>
</evidence>
<dbReference type="InterPro" id="IPR040497">
    <property type="entry name" value="Glyco_transf_24"/>
</dbReference>
<evidence type="ECO:0000259" key="15">
    <source>
        <dbReference type="Pfam" id="PF18402"/>
    </source>
</evidence>
<dbReference type="RefSeq" id="XP_022290503.1">
    <property type="nucleotide sequence ID" value="XM_022434795.1"/>
</dbReference>
<evidence type="ECO:0000259" key="16">
    <source>
        <dbReference type="Pfam" id="PF18403"/>
    </source>
</evidence>
<keyword evidence="8" id="KW-0256">Endoplasmic reticulum</keyword>
<dbReference type="InterPro" id="IPR040692">
    <property type="entry name" value="UGGT_TRXL_3"/>
</dbReference>
<dbReference type="InterPro" id="IPR040694">
    <property type="entry name" value="UGGT_TRXL_2"/>
</dbReference>
<proteinExistence type="inferred from homology"/>
<evidence type="ECO:0000313" key="19">
    <source>
        <dbReference type="RefSeq" id="XP_022290503.1"/>
    </source>
</evidence>
<sequence>MTCRQRLQPLPKVPPHHYRDYNMAAPINMWWLLVYAFITVALAKQKPVTVSVDAKWPSTPLLLEASEYIAGESNDKFWEFVDGVSALAPDQVQSDTAQSNYHLIQKYAGKVLSPLHVRLMRFSLSLRSFSPAIENFQQMSNEEQAPEECDMFVSINGEKTCDVNKIEDVIGTAADKPKTAIYKFDHVYPGTGNKEVVATLYGELGKPGFNDMHEKLKSLSKQKKVTYVLRHYVKTPSETNTRLSGYGVELAIKSTEYKAKDDTKIEVKGDGTNTEEEDQLDDDVEGFDFAKLKELYPEQKADLKKLRNHLISSSSELAALKVWELQDLSYQAAQKVLNAEPDDQIKVLQDLSQNFPSRTRSLVKVQLKSEVKNEMNQNKKVFESALSLGAGESAMLLNGIPVEMEVYDVYTLLDLMKSEARLMEGLFSLGFKGAELEKFMRLDLGGDKKEFALDIRHTAIQFLNDLENDKKYKNWPNSVQDILRPTFPGMLRHVAKNIFHLVYFVDPTRKTDIELIKMAEAFLVHSAPIRLSLVFVVNFDLGVDPHEDASVALSRAFDYIRQEHTFPKALSFVTDIYEKAKGEEITPEMVMKELKKKYSDADMSEVFGKESDEYDILRIAAKDYIEKSGLADFPQVLLNGIPLKKNYLTEETFEEGVVSQIMAQTPDIQRAVYQGNLHDYMNILEYLMEKENVLPRLNSRVLSPPKQTLDFSTVIDDSLTLDSLYQKTAGEITAITARDMKYLQRKDEETLIPVTLWVVCDVETPEGRELLYSAIRQLKHSHEMRLGVVFNHNSVLDSDLLISKAVYTALQTLDNNHAKSLVTKLVKEENVQALKSGDKKIEDLEVHGMDMAAFKKALEKQTTDFLTHHASFIRNALGWDETDRGVVANGKVCGPLDENEKFTTEDVDLLTKVEYQNVARSIKTQIMLMGVEGNRGSELIMKISSLLSSKTSTTERKELSGLKDEHSAIKLPANPDAPAYQIEVVLDPVSQEAQKIAPMIKVLRDVVNVDVKIYMNCRDKLSEMPVKNYYRYVLEPDLTFKPDGSLTSGPVARFTDLPEKSILTMGVNPPESWLVESVKAAHDLDNILLEEVESGVNAQFALEYILIEGHCSDVSTGQPPRGLQFTLGMNVSKPLVDTIVMANLGYFQLKANPGVWFLNLREGRSRDIYSISGHELTDTPQGSEDIVVSINSFKSKILRIKVEKKKDKMTEQLLKDEDDDKSIWDSISSSFKPKEETEEKVLNIFSLASGHMYERLMRIMMLSVLKHTESKVKFWFLKNYLSPSFKDFIPKMAKEYGFEYELVQYKWPRWLNQQKEKQRVMWGYKILFLDVLFPLDVKKIIFVDADQVVRTDLQELNDLDLEGAPYGYTPFCSSRKEMDGFRFWNSGYWNSHLAGREYHISALYVVDLKKFRRIAAGDRLRGQYQGLSQDPNSLSNLDQDLPNNMIHQVAIKSLPQDWLWCETWCSDESKKTAKTIDLCNNPLTKEPKLKAALRILPEWKEYDYEVKVLWDKVYNTSTRLQVEYEPPSIDENKIGSKLEHDEL</sequence>
<evidence type="ECO:0000259" key="13">
    <source>
        <dbReference type="Pfam" id="PF18400"/>
    </source>
</evidence>
<feature type="transmembrane region" description="Helical" evidence="12">
    <location>
        <begin position="21"/>
        <end position="43"/>
    </location>
</feature>
<evidence type="ECO:0000256" key="5">
    <source>
        <dbReference type="ARBA" id="ARBA00022676"/>
    </source>
</evidence>
<name>A0A8B8AIX2_CRAVI</name>
<dbReference type="FunFam" id="3.90.550.10:FF:000004">
    <property type="entry name" value="UDP-glucose glycoprotein glucosyltransferase 1"/>
    <property type="match status" value="1"/>
</dbReference>
<feature type="domain" description="Glucosyltransferase 24 catalytic" evidence="17">
    <location>
        <begin position="1242"/>
        <end position="1508"/>
    </location>
</feature>
<keyword evidence="5" id="KW-0328">Glycosyltransferase</keyword>
<dbReference type="SUPFAM" id="SSF53448">
    <property type="entry name" value="Nucleotide-diphospho-sugar transferases"/>
    <property type="match status" value="1"/>
</dbReference>
<dbReference type="InterPro" id="IPR040693">
    <property type="entry name" value="UGGT_TRXL_1"/>
</dbReference>
<dbReference type="Pfam" id="PF18400">
    <property type="entry name" value="Thioredoxin_12"/>
    <property type="match status" value="1"/>
</dbReference>
<feature type="domain" description="UGGT thioredoxin-like" evidence="13">
    <location>
        <begin position="58"/>
        <end position="239"/>
    </location>
</feature>
<dbReference type="GO" id="GO:0003980">
    <property type="term" value="F:UDP-glucose:glycoprotein glucosyltransferase activity"/>
    <property type="evidence" value="ECO:0007669"/>
    <property type="project" value="InterPro"/>
</dbReference>
<evidence type="ECO:0000256" key="12">
    <source>
        <dbReference type="SAM" id="Phobius"/>
    </source>
</evidence>
<dbReference type="UniPathway" id="UPA00378"/>
<keyword evidence="12" id="KW-0812">Transmembrane</keyword>
<keyword evidence="12" id="KW-1133">Transmembrane helix</keyword>
<keyword evidence="12" id="KW-0472">Membrane</keyword>
<dbReference type="InterPro" id="IPR029044">
    <property type="entry name" value="Nucleotide-diphossugar_trans"/>
</dbReference>
<feature type="domain" description="UGGT thioredoxin-like" evidence="14">
    <location>
        <begin position="314"/>
        <end position="440"/>
    </location>
</feature>
<comment type="subcellular location">
    <subcellularLocation>
        <location evidence="2">Endoplasmic reticulum lumen</location>
    </subcellularLocation>
</comment>
<evidence type="ECO:0000256" key="1">
    <source>
        <dbReference type="ARBA" id="ARBA00001913"/>
    </source>
</evidence>
<comment type="catalytic activity">
    <reaction evidence="11">
        <text>N(4)-(alpha-D-Man-(1-&gt;2)-alpha-D-Man-(1-&gt;2)-alpha-D-Man-(1-&gt;3)-[alpha-D-Man-(1-&gt;2)-alpha-D-Man-(1-&gt;3)-[alpha-D-Man-(1-&gt;2)-alpha-D-Man-(1-&gt;6)]-alpha-D-Man-(1-&gt;6)]-beta-D-Man-(1-&gt;4)-beta-D-GlcNAc-(1-&gt;4)-beta-D-GlcNAc)-L-asparaginyl-[protein] (N-glucan mannose isomer 9A1,2,3B1,2,3) + UDP-alpha-D-glucose = N(4)-(alpha-D-Glc-(1-&gt;3)-alpha-D-Man-(1-&gt;2)-alpha-D-Man-(1-&gt;2)-alpha-D-Man-(1-&gt;3)-[alpha-D-Man-(1-&gt;2)-alpha-D-Man-(1-&gt;3)-[alpha-D-Man-(1-&gt;2)-alpha-D-Man-(1-&gt;6)]-alpha-D-Man-(1-&gt;6)]-beta-D-Man-(1-&gt;4)-beta-D-GlcNAc-(1-&gt;4)-beta-D-GlcNAc)-L-asparaginyl-[protein] + UDP + H(+)</text>
        <dbReference type="Rhea" id="RHEA:61304"/>
        <dbReference type="Rhea" id="RHEA-COMP:14356"/>
        <dbReference type="Rhea" id="RHEA-COMP:14357"/>
        <dbReference type="ChEBI" id="CHEBI:15378"/>
        <dbReference type="ChEBI" id="CHEBI:58223"/>
        <dbReference type="ChEBI" id="CHEBI:58885"/>
        <dbReference type="ChEBI" id="CHEBI:59080"/>
        <dbReference type="ChEBI" id="CHEBI:139493"/>
    </reaction>
</comment>
<reference evidence="19" key="1">
    <citation type="submission" date="2025-08" db="UniProtKB">
        <authorList>
            <consortium name="RefSeq"/>
        </authorList>
    </citation>
    <scope>IDENTIFICATION</scope>
    <source>
        <tissue evidence="19">Whole sample</tissue>
    </source>
</reference>
<evidence type="ECO:0000256" key="10">
    <source>
        <dbReference type="ARBA" id="ARBA00045874"/>
    </source>
</evidence>